<name>A0ABQ7HJH7_GEOSE</name>
<gene>
    <name evidence="1" type="ORF">GS8_663</name>
</gene>
<sequence length="52" mass="6093">MSNIIEMEGKFHRLGGKLERLPMRLSVVFFSKTVYNRNGMHENFGMEKEECA</sequence>
<dbReference type="EMBL" id="LUCS01000009">
    <property type="protein sequence ID" value="KAF6512364.1"/>
    <property type="molecule type" value="Genomic_DNA"/>
</dbReference>
<proteinExistence type="predicted"/>
<protein>
    <submittedName>
        <fullName evidence="1">Uncharacterized protein</fullName>
    </submittedName>
</protein>
<dbReference type="Proteomes" id="UP000773850">
    <property type="component" value="Unassembled WGS sequence"/>
</dbReference>
<keyword evidence="2" id="KW-1185">Reference proteome</keyword>
<accession>A0ABQ7HJH7</accession>
<reference evidence="1 2" key="1">
    <citation type="submission" date="2016-03" db="EMBL/GenBank/DDBJ databases">
        <title>Spore heat resistance.</title>
        <authorList>
            <person name="Boekhorst J."/>
            <person name="Berendsen E.M."/>
            <person name="Wells-Bennik M.H."/>
            <person name="Kuipers O.P."/>
        </authorList>
    </citation>
    <scope>NUCLEOTIDE SEQUENCE [LARGE SCALE GENOMIC DNA]</scope>
    <source>
        <strain evidence="1 2">GS8</strain>
    </source>
</reference>
<comment type="caution">
    <text evidence="1">The sequence shown here is derived from an EMBL/GenBank/DDBJ whole genome shotgun (WGS) entry which is preliminary data.</text>
</comment>
<organism evidence="1 2">
    <name type="scientific">Geobacillus stearothermophilus</name>
    <name type="common">Bacillus stearothermophilus</name>
    <dbReference type="NCBI Taxonomy" id="1422"/>
    <lineage>
        <taxon>Bacteria</taxon>
        <taxon>Bacillati</taxon>
        <taxon>Bacillota</taxon>
        <taxon>Bacilli</taxon>
        <taxon>Bacillales</taxon>
        <taxon>Anoxybacillaceae</taxon>
        <taxon>Geobacillus</taxon>
    </lineage>
</organism>
<evidence type="ECO:0000313" key="1">
    <source>
        <dbReference type="EMBL" id="KAF6512364.1"/>
    </source>
</evidence>
<evidence type="ECO:0000313" key="2">
    <source>
        <dbReference type="Proteomes" id="UP000773850"/>
    </source>
</evidence>